<dbReference type="Pfam" id="PF05193">
    <property type="entry name" value="Peptidase_M16_C"/>
    <property type="match status" value="2"/>
</dbReference>
<evidence type="ECO:0000256" key="4">
    <source>
        <dbReference type="ARBA" id="ARBA00022833"/>
    </source>
</evidence>
<name>A0A8T0I5Z0_CERPU</name>
<keyword evidence="4" id="KW-0862">Zinc</keyword>
<evidence type="ECO:0000256" key="1">
    <source>
        <dbReference type="ARBA" id="ARBA00007261"/>
    </source>
</evidence>
<dbReference type="InterPro" id="IPR011765">
    <property type="entry name" value="Pept_M16_N"/>
</dbReference>
<keyword evidence="9" id="KW-1185">Reference proteome</keyword>
<dbReference type="SUPFAM" id="SSF63411">
    <property type="entry name" value="LuxS/MPP-like metallohydrolase"/>
    <property type="match status" value="3"/>
</dbReference>
<feature type="domain" description="Peptidase M16 N-terminal" evidence="6">
    <location>
        <begin position="81"/>
        <end position="217"/>
    </location>
</feature>
<dbReference type="GO" id="GO:0046872">
    <property type="term" value="F:metal ion binding"/>
    <property type="evidence" value="ECO:0007669"/>
    <property type="project" value="InterPro"/>
</dbReference>
<organism evidence="8 9">
    <name type="scientific">Ceratodon purpureus</name>
    <name type="common">Fire moss</name>
    <name type="synonym">Dicranum purpureum</name>
    <dbReference type="NCBI Taxonomy" id="3225"/>
    <lineage>
        <taxon>Eukaryota</taxon>
        <taxon>Viridiplantae</taxon>
        <taxon>Streptophyta</taxon>
        <taxon>Embryophyta</taxon>
        <taxon>Bryophyta</taxon>
        <taxon>Bryophytina</taxon>
        <taxon>Bryopsida</taxon>
        <taxon>Dicranidae</taxon>
        <taxon>Pseudoditrichales</taxon>
        <taxon>Ditrichaceae</taxon>
        <taxon>Ceratodon</taxon>
    </lineage>
</organism>
<feature type="domain" description="Peptidase M16 C-terminal" evidence="7">
    <location>
        <begin position="779"/>
        <end position="983"/>
    </location>
</feature>
<keyword evidence="2" id="KW-0645">Protease</keyword>
<evidence type="ECO:0000259" key="7">
    <source>
        <dbReference type="Pfam" id="PF05193"/>
    </source>
</evidence>
<accession>A0A8T0I5Z0</accession>
<dbReference type="InterPro" id="IPR050626">
    <property type="entry name" value="Peptidase_M16"/>
</dbReference>
<evidence type="ECO:0000256" key="5">
    <source>
        <dbReference type="ARBA" id="ARBA00023049"/>
    </source>
</evidence>
<gene>
    <name evidence="8" type="ORF">KC19_5G184500</name>
</gene>
<protein>
    <submittedName>
        <fullName evidence="8">Uncharacterized protein</fullName>
    </submittedName>
</protein>
<reference evidence="8" key="1">
    <citation type="submission" date="2020-06" db="EMBL/GenBank/DDBJ databases">
        <title>WGS assembly of Ceratodon purpureus strain R40.</title>
        <authorList>
            <person name="Carey S.B."/>
            <person name="Jenkins J."/>
            <person name="Shu S."/>
            <person name="Lovell J.T."/>
            <person name="Sreedasyam A."/>
            <person name="Maumus F."/>
            <person name="Tiley G.P."/>
            <person name="Fernandez-Pozo N."/>
            <person name="Barry K."/>
            <person name="Chen C."/>
            <person name="Wang M."/>
            <person name="Lipzen A."/>
            <person name="Daum C."/>
            <person name="Saski C.A."/>
            <person name="Payton A.C."/>
            <person name="Mcbreen J.C."/>
            <person name="Conrad R.E."/>
            <person name="Kollar L.M."/>
            <person name="Olsson S."/>
            <person name="Huttunen S."/>
            <person name="Landis J.B."/>
            <person name="Wickett N.J."/>
            <person name="Johnson M.G."/>
            <person name="Rensing S.A."/>
            <person name="Grimwood J."/>
            <person name="Schmutz J."/>
            <person name="Mcdaniel S.F."/>
        </authorList>
    </citation>
    <scope>NUCLEOTIDE SEQUENCE</scope>
    <source>
        <strain evidence="8">R40</strain>
    </source>
</reference>
<evidence type="ECO:0000313" key="9">
    <source>
        <dbReference type="Proteomes" id="UP000822688"/>
    </source>
</evidence>
<sequence>MRKGFSKRALFLTQATSGPNEPHAANLTWMPEEGVIEVGDQSQGLEDVLGKEIDAADFLASKLPTHPKLHHGRLSNGLQYVILPNKVPPNRFEAHMEMHVGSVDEADNEQGIAHMIEHVAFLGSKKREKLLGTGARSNAYTDFHHTVFHVHSPVTAQGSQEPLLPLVLEALHEIAFKPKFLASRVEKERRAVLSELQMMNTIEYRVDCQLLQHLHSENMLGYRFPIGLEDQIKKWDPETIKAFHERWYFPANATLFIVGDIGSVSRTIEMIEAQFASTPAGVNTSTQTSLENINPTAMTVATLKERHPVRPPVQHSWSLPGAENQLKTPVIFQHELLQNFSISLFCKTPVQKVQSFSDLRDVLMRRIVLSTLQFRINTRYKSANPPFNGIELDHSDSGREACTVTTLTITAEPNHWKGAVKVGVQEVRRLHKFGVTRGELHRYLNALLKDSEHLAAMIDNVPSVDNLDFIMESDALGHTVMDQQQGHESLMAVASTVTLEDVNAAGAKMLEYVANFGQPSAPLPAAIVACVPKTLHVEGVGDKNFDITPEAILGAISDGLNEPLVSEPELDVPTELLSSVQLAALHMNRQPRFVSVTESDDLTKLMDDSTGVIQRRLSNGIRVNYKMTQNEARGGVLRLVVAGGRAQEKPGASGAVAVGVRTLSEGGAVGGFSREQVELFCVGNLINCVLEADEEFLCMDFHFTLRDGGMRATFQLLHMVLEHNVWLDDALDRAKQLYLSHYRAMPKSLERATAHRLMRAMFNSEERFIEPSPEAIEKLTLPIVREAVMKQLVPSNMEVCVVGDFTESEVESCLLDYLGTVTPSSNEQLRELEEEKPVMINANSTPELRTQQVFLRDTDERACAYIAGAAPNRWGFTSDGRDLNTLIEPVPPSLSEEQARALAPPGVEVIKDTNDILCWKRHRHPLYASVALTLLAEIINARLFTTVRDALGLTYDVSFELSLFDRLKAGWFVISVTSTPAKVRYPSLL</sequence>
<comment type="similarity">
    <text evidence="1">Belongs to the peptidase M16 family.</text>
</comment>
<keyword evidence="5" id="KW-0482">Metalloprotease</keyword>
<dbReference type="Gene3D" id="3.30.830.10">
    <property type="entry name" value="Metalloenzyme, LuxS/M16 peptidase-like"/>
    <property type="match status" value="4"/>
</dbReference>
<dbReference type="GO" id="GO:0008237">
    <property type="term" value="F:metallopeptidase activity"/>
    <property type="evidence" value="ECO:0007669"/>
    <property type="project" value="UniProtKB-KW"/>
</dbReference>
<feature type="domain" description="Peptidase M16 C-terminal" evidence="7">
    <location>
        <begin position="235"/>
        <end position="447"/>
    </location>
</feature>
<evidence type="ECO:0000256" key="3">
    <source>
        <dbReference type="ARBA" id="ARBA00022801"/>
    </source>
</evidence>
<dbReference type="Pfam" id="PF00675">
    <property type="entry name" value="Peptidase_M16"/>
    <property type="match status" value="1"/>
</dbReference>
<evidence type="ECO:0000256" key="2">
    <source>
        <dbReference type="ARBA" id="ARBA00022670"/>
    </source>
</evidence>
<proteinExistence type="inferred from homology"/>
<dbReference type="AlphaFoldDB" id="A0A8T0I5Z0"/>
<comment type="caution">
    <text evidence="8">The sequence shown here is derived from an EMBL/GenBank/DDBJ whole genome shotgun (WGS) entry which is preliminary data.</text>
</comment>
<dbReference type="InterPro" id="IPR011249">
    <property type="entry name" value="Metalloenz_LuxS/M16"/>
</dbReference>
<evidence type="ECO:0000313" key="8">
    <source>
        <dbReference type="EMBL" id="KAG0577823.1"/>
    </source>
</evidence>
<evidence type="ECO:0000259" key="6">
    <source>
        <dbReference type="Pfam" id="PF00675"/>
    </source>
</evidence>
<dbReference type="EMBL" id="CM026425">
    <property type="protein sequence ID" value="KAG0577823.1"/>
    <property type="molecule type" value="Genomic_DNA"/>
</dbReference>
<dbReference type="InterPro" id="IPR007863">
    <property type="entry name" value="Peptidase_M16_C"/>
</dbReference>
<dbReference type="Proteomes" id="UP000822688">
    <property type="component" value="Chromosome 5"/>
</dbReference>
<dbReference type="GO" id="GO:0006508">
    <property type="term" value="P:proteolysis"/>
    <property type="evidence" value="ECO:0007669"/>
    <property type="project" value="UniProtKB-KW"/>
</dbReference>
<keyword evidence="3" id="KW-0378">Hydrolase</keyword>
<dbReference type="PANTHER" id="PTHR43690">
    <property type="entry name" value="NARDILYSIN"/>
    <property type="match status" value="1"/>
</dbReference>
<dbReference type="PANTHER" id="PTHR43690:SF33">
    <property type="entry name" value="STROMAL PROCESSING PEPTIDASE, CHLOROPLASTIC"/>
    <property type="match status" value="1"/>
</dbReference>